<dbReference type="NCBIfam" id="NF003819">
    <property type="entry name" value="PRK05412.1"/>
    <property type="match status" value="1"/>
</dbReference>
<dbReference type="Gene3D" id="3.30.70.860">
    <property type="match status" value="1"/>
</dbReference>
<dbReference type="CDD" id="cd11740">
    <property type="entry name" value="YajQ_like"/>
    <property type="match status" value="1"/>
</dbReference>
<evidence type="ECO:0000313" key="4">
    <source>
        <dbReference type="EMBL" id="BFG69563.1"/>
    </source>
</evidence>
<evidence type="ECO:0000256" key="3">
    <source>
        <dbReference type="HAMAP-Rule" id="MF_00632"/>
    </source>
</evidence>
<dbReference type="InterPro" id="IPR035571">
    <property type="entry name" value="UPF0234-like_C"/>
</dbReference>
<evidence type="ECO:0000256" key="1">
    <source>
        <dbReference type="ARBA" id="ARBA00022741"/>
    </source>
</evidence>
<dbReference type="InterPro" id="IPR035570">
    <property type="entry name" value="UPF0234_N"/>
</dbReference>
<dbReference type="HAMAP" id="MF_00632">
    <property type="entry name" value="UPF0234"/>
    <property type="match status" value="1"/>
</dbReference>
<keyword evidence="1 3" id="KW-0547">Nucleotide-binding</keyword>
<dbReference type="Gene3D" id="3.30.70.990">
    <property type="entry name" value="YajQ-like, domain 2"/>
    <property type="match status" value="1"/>
</dbReference>
<comment type="function">
    <text evidence="3">Nucleotide-binding protein.</text>
</comment>
<dbReference type="Pfam" id="PF04461">
    <property type="entry name" value="YajQ"/>
    <property type="match status" value="1"/>
</dbReference>
<dbReference type="InterPro" id="IPR007551">
    <property type="entry name" value="YajQ/Smlt4090-like"/>
</dbReference>
<reference evidence="4" key="1">
    <citation type="submission" date="2024-02" db="EMBL/GenBank/DDBJ databases">
        <title>Sediminibacterium planktonica sp. nov. and Sediminibacterium longus sp. nov., isolated from surface lake and river water.</title>
        <authorList>
            <person name="Watanabe K."/>
            <person name="Takemine S."/>
            <person name="Ishii Y."/>
            <person name="Ogata Y."/>
            <person name="Shindo C."/>
            <person name="Suda W."/>
        </authorList>
    </citation>
    <scope>NUCLEOTIDE SEQUENCE</scope>
    <source>
        <strain evidence="4">KACHI17</strain>
    </source>
</reference>
<dbReference type="GO" id="GO:0000166">
    <property type="term" value="F:nucleotide binding"/>
    <property type="evidence" value="ECO:0007669"/>
    <property type="project" value="UniProtKB-UniRule"/>
</dbReference>
<proteinExistence type="inferred from homology"/>
<dbReference type="GO" id="GO:0005829">
    <property type="term" value="C:cytosol"/>
    <property type="evidence" value="ECO:0007669"/>
    <property type="project" value="TreeGrafter"/>
</dbReference>
<evidence type="ECO:0000256" key="2">
    <source>
        <dbReference type="ARBA" id="ARBA00093450"/>
    </source>
</evidence>
<dbReference type="PANTHER" id="PTHR30476">
    <property type="entry name" value="UPF0234 PROTEIN YAJQ"/>
    <property type="match status" value="1"/>
</dbReference>
<protein>
    <recommendedName>
        <fullName evidence="3">Nucleotide-binding protein KACHI17_04440</fullName>
    </recommendedName>
</protein>
<sequence>MDYEPSTNLPIFAKNNTMPSFDIASKVDLQTLDNAINTVKKEIAGRFDFRDSHVSIELNKKDFIVSLEVESDMKMKQLIDVLIGRAIKQGIDGNAFDFSKDAYPSGKVVKKEVPVRNGLKQEDAKKIVKMIKDSGLKVQAAIMDDIIRVTAKKIDDLQEVIAKCNAGGFGIPLQYINMKS</sequence>
<accession>A0AAT9GG63</accession>
<comment type="similarity">
    <text evidence="2 3">Belongs to the YajQ family.</text>
</comment>
<dbReference type="SUPFAM" id="SSF89963">
    <property type="entry name" value="YajQ-like"/>
    <property type="match status" value="2"/>
</dbReference>
<gene>
    <name evidence="4" type="ORF">KACHI17_04440</name>
</gene>
<name>A0AAT9GG63_9BACT</name>
<organism evidence="4">
    <name type="scientific">Sediminibacterium sp. KACHI17</name>
    <dbReference type="NCBI Taxonomy" id="1751071"/>
    <lineage>
        <taxon>Bacteria</taxon>
        <taxon>Pseudomonadati</taxon>
        <taxon>Bacteroidota</taxon>
        <taxon>Chitinophagia</taxon>
        <taxon>Chitinophagales</taxon>
        <taxon>Chitinophagaceae</taxon>
        <taxon>Sediminibacterium</taxon>
    </lineage>
</organism>
<dbReference type="InterPro" id="IPR036183">
    <property type="entry name" value="YajQ-like_sf"/>
</dbReference>
<dbReference type="PANTHER" id="PTHR30476:SF0">
    <property type="entry name" value="UPF0234 PROTEIN YAJQ"/>
    <property type="match status" value="1"/>
</dbReference>
<dbReference type="EMBL" id="AP029612">
    <property type="protein sequence ID" value="BFG69563.1"/>
    <property type="molecule type" value="Genomic_DNA"/>
</dbReference>
<dbReference type="AlphaFoldDB" id="A0AAT9GG63"/>